<organism evidence="2 3">
    <name type="scientific">Cercospora kikuchii</name>
    <dbReference type="NCBI Taxonomy" id="84275"/>
    <lineage>
        <taxon>Eukaryota</taxon>
        <taxon>Fungi</taxon>
        <taxon>Dikarya</taxon>
        <taxon>Ascomycota</taxon>
        <taxon>Pezizomycotina</taxon>
        <taxon>Dothideomycetes</taxon>
        <taxon>Dothideomycetidae</taxon>
        <taxon>Mycosphaerellales</taxon>
        <taxon>Mycosphaerellaceae</taxon>
        <taxon>Cercospora</taxon>
    </lineage>
</organism>
<feature type="signal peptide" evidence="1">
    <location>
        <begin position="1"/>
        <end position="23"/>
    </location>
</feature>
<evidence type="ECO:0000256" key="1">
    <source>
        <dbReference type="SAM" id="SignalP"/>
    </source>
</evidence>
<protein>
    <submittedName>
        <fullName evidence="2">Uncharacterized protein</fullName>
    </submittedName>
</protein>
<gene>
    <name evidence="2" type="ORF">CKM354_000414900</name>
</gene>
<feature type="chain" id="PRO_5040348165" evidence="1">
    <location>
        <begin position="24"/>
        <end position="177"/>
    </location>
</feature>
<proteinExistence type="predicted"/>
<dbReference type="Proteomes" id="UP000825890">
    <property type="component" value="Unassembled WGS sequence"/>
</dbReference>
<evidence type="ECO:0000313" key="3">
    <source>
        <dbReference type="Proteomes" id="UP000825890"/>
    </source>
</evidence>
<comment type="caution">
    <text evidence="2">The sequence shown here is derived from an EMBL/GenBank/DDBJ whole genome shotgun (WGS) entry which is preliminary data.</text>
</comment>
<keyword evidence="1" id="KW-0732">Signal</keyword>
<dbReference type="AlphaFoldDB" id="A0A9P3CJB1"/>
<accession>A0A9P3CJB1</accession>
<keyword evidence="3" id="KW-1185">Reference proteome</keyword>
<sequence>MHFTHSATAIALLFISFSSFACTAPFESPEPIPGLKLRDEGDEYLANFPDGTIFVTETLEVVAPDTVYDQALVDQVTQQMKDGFTEGYAGGFDSSLAEARNDRGTLFLQFDLFDGVALSEVPLDAWISVIEEFRTIVPEEGFPQFLRSKVAYDTGEAFKDFNTFALSFVIEAAATVA</sequence>
<dbReference type="RefSeq" id="XP_044655312.1">
    <property type="nucleotide sequence ID" value="XM_044799377.1"/>
</dbReference>
<evidence type="ECO:0000313" key="2">
    <source>
        <dbReference type="EMBL" id="GIZ40825.1"/>
    </source>
</evidence>
<dbReference type="GeneID" id="68289724"/>
<name>A0A9P3CJB1_9PEZI</name>
<dbReference type="EMBL" id="BOLY01000002">
    <property type="protein sequence ID" value="GIZ40825.1"/>
    <property type="molecule type" value="Genomic_DNA"/>
</dbReference>
<reference evidence="2 3" key="1">
    <citation type="submission" date="2021-01" db="EMBL/GenBank/DDBJ databases">
        <title>Cercospora kikuchii MAFF 305040 whole genome shotgun sequence.</title>
        <authorList>
            <person name="Kashiwa T."/>
            <person name="Suzuki T."/>
        </authorList>
    </citation>
    <scope>NUCLEOTIDE SEQUENCE [LARGE SCALE GENOMIC DNA]</scope>
    <source>
        <strain evidence="2 3">MAFF 305040</strain>
    </source>
</reference>